<gene>
    <name evidence="1" type="ORF">FPE_LOCUS23093</name>
</gene>
<organism evidence="1 2">
    <name type="scientific">Fraxinus pennsylvanica</name>
    <dbReference type="NCBI Taxonomy" id="56036"/>
    <lineage>
        <taxon>Eukaryota</taxon>
        <taxon>Viridiplantae</taxon>
        <taxon>Streptophyta</taxon>
        <taxon>Embryophyta</taxon>
        <taxon>Tracheophyta</taxon>
        <taxon>Spermatophyta</taxon>
        <taxon>Magnoliopsida</taxon>
        <taxon>eudicotyledons</taxon>
        <taxon>Gunneridae</taxon>
        <taxon>Pentapetalae</taxon>
        <taxon>asterids</taxon>
        <taxon>lamiids</taxon>
        <taxon>Lamiales</taxon>
        <taxon>Oleaceae</taxon>
        <taxon>Oleeae</taxon>
        <taxon>Fraxinus</taxon>
    </lineage>
</organism>
<evidence type="ECO:0000313" key="1">
    <source>
        <dbReference type="EMBL" id="CAI9775663.1"/>
    </source>
</evidence>
<keyword evidence="2" id="KW-1185">Reference proteome</keyword>
<dbReference type="AlphaFoldDB" id="A0AAD2E4C8"/>
<accession>A0AAD2E4C8</accession>
<dbReference type="Proteomes" id="UP000834106">
    <property type="component" value="Chromosome 14"/>
</dbReference>
<dbReference type="EMBL" id="OU503049">
    <property type="protein sequence ID" value="CAI9775663.1"/>
    <property type="molecule type" value="Genomic_DNA"/>
</dbReference>
<name>A0AAD2E4C8_9LAMI</name>
<proteinExistence type="predicted"/>
<sequence length="135" mass="14515">MDEGIKHLISARRDVLGGRCCWWSLVTLIELLSLQAAAAVLKVFNAILEKSLSDPQSDIPGYLGSRRRLGSCGRIVRRQFNGIGGSVTGEENGHLNAVSLPFDRDQCSIAMSLPMSVEEASIAPSPLPVAAIQKL</sequence>
<evidence type="ECO:0000313" key="2">
    <source>
        <dbReference type="Proteomes" id="UP000834106"/>
    </source>
</evidence>
<protein>
    <submittedName>
        <fullName evidence="1">Uncharacterized protein</fullName>
    </submittedName>
</protein>
<reference evidence="1" key="1">
    <citation type="submission" date="2023-05" db="EMBL/GenBank/DDBJ databases">
        <authorList>
            <person name="Huff M."/>
        </authorList>
    </citation>
    <scope>NUCLEOTIDE SEQUENCE</scope>
</reference>